<proteinExistence type="predicted"/>
<evidence type="ECO:0000256" key="1">
    <source>
        <dbReference type="ARBA" id="ARBA00022705"/>
    </source>
</evidence>
<organism evidence="3 4">
    <name type="scientific">Clostridium perfringens F262</name>
    <dbReference type="NCBI Taxonomy" id="883064"/>
    <lineage>
        <taxon>Bacteria</taxon>
        <taxon>Bacillati</taxon>
        <taxon>Bacillota</taxon>
        <taxon>Clostridia</taxon>
        <taxon>Eubacteriales</taxon>
        <taxon>Clostridiaceae</taxon>
        <taxon>Clostridium</taxon>
    </lineage>
</organism>
<keyword evidence="1" id="KW-0235">DNA replication</keyword>
<feature type="coiled-coil region" evidence="2">
    <location>
        <begin position="84"/>
        <end position="113"/>
    </location>
</feature>
<dbReference type="EMBL" id="AFES01000033">
    <property type="protein sequence ID" value="EIA16004.1"/>
    <property type="molecule type" value="Genomic_DNA"/>
</dbReference>
<dbReference type="GO" id="GO:0006260">
    <property type="term" value="P:DNA replication"/>
    <property type="evidence" value="ECO:0007669"/>
    <property type="project" value="UniProtKB-KW"/>
</dbReference>
<sequence length="179" mass="21514">MFCSVKKGKDKYGETYKFYLCERYRDKETGKIKSSDKYIMTLQYIDFTDIKVSIIAKHIKIVLAKREIVSELEQDLIYDKYLDIREKILERERAKEEEERKRQQEEYNQYREYYKSYSSGFSSGTSSINFDDTTKEVAREFIKLGYRAMAKKYHPDITKDNGEKMKSINEIKDKLENIF</sequence>
<dbReference type="RefSeq" id="WP_003482228.1">
    <property type="nucleotide sequence ID" value="NZ_CM001477.1"/>
</dbReference>
<dbReference type="InterPro" id="IPR036869">
    <property type="entry name" value="J_dom_sf"/>
</dbReference>
<evidence type="ECO:0000256" key="2">
    <source>
        <dbReference type="SAM" id="Coils"/>
    </source>
</evidence>
<comment type="caution">
    <text evidence="3">The sequence shown here is derived from an EMBL/GenBank/DDBJ whole genome shotgun (WGS) entry which is preliminary data.</text>
</comment>
<evidence type="ECO:0008006" key="5">
    <source>
        <dbReference type="Google" id="ProtNLM"/>
    </source>
</evidence>
<evidence type="ECO:0000313" key="3">
    <source>
        <dbReference type="EMBL" id="EIA16004.1"/>
    </source>
</evidence>
<protein>
    <recommendedName>
        <fullName evidence="5">DnaJ domain protein</fullName>
    </recommendedName>
</protein>
<dbReference type="Gene3D" id="1.10.287.110">
    <property type="entry name" value="DnaJ domain"/>
    <property type="match status" value="1"/>
</dbReference>
<reference evidence="3 4" key="1">
    <citation type="journal article" date="2012" name="PLoS ONE">
        <title>Genome Sequencing and Analysis of a Type A Clostridium perfringens Isolate from a Case of Bovine Clostridial Abomasitis.</title>
        <authorList>
            <person name="Nowell V.J."/>
            <person name="Kropinski A.M."/>
            <person name="Songer J.G."/>
            <person name="Macinnes J.I."/>
            <person name="Parreira V.R."/>
            <person name="Prescott J.F."/>
        </authorList>
    </citation>
    <scope>NUCLEOTIDE SEQUENCE [LARGE SCALE GENOMIC DNA]</scope>
    <source>
        <strain evidence="3 4">F262</strain>
    </source>
</reference>
<dbReference type="Proteomes" id="UP000005358">
    <property type="component" value="Chromosome"/>
</dbReference>
<evidence type="ECO:0000313" key="4">
    <source>
        <dbReference type="Proteomes" id="UP000005358"/>
    </source>
</evidence>
<keyword evidence="2" id="KW-0175">Coiled coil</keyword>
<dbReference type="SUPFAM" id="SSF46565">
    <property type="entry name" value="Chaperone J-domain"/>
    <property type="match status" value="1"/>
</dbReference>
<dbReference type="AlphaFoldDB" id="A0AAV3F9B0"/>
<accession>A0AAV3F9B0</accession>
<name>A0AAV3F9B0_CLOPF</name>
<gene>
    <name evidence="3" type="ORF">HA1_13132</name>
</gene>